<dbReference type="SUPFAM" id="SSF53756">
    <property type="entry name" value="UDP-Glycosyltransferase/glycogen phosphorylase"/>
    <property type="match status" value="1"/>
</dbReference>
<dbReference type="AlphaFoldDB" id="A0A2S9SPZ0"/>
<feature type="domain" description="Glycosyl transferase family 1" evidence="2">
    <location>
        <begin position="177"/>
        <end position="316"/>
    </location>
</feature>
<dbReference type="RefSeq" id="WP_105908673.1">
    <property type="nucleotide sequence ID" value="NZ_NXGJ01000002.1"/>
</dbReference>
<dbReference type="GO" id="GO:0009103">
    <property type="term" value="P:lipopolysaccharide biosynthetic process"/>
    <property type="evidence" value="ECO:0007669"/>
    <property type="project" value="TreeGrafter"/>
</dbReference>
<name>A0A2S9SPZ0_9BACT</name>
<dbReference type="Gene3D" id="3.40.50.2000">
    <property type="entry name" value="Glycogen Phosphorylase B"/>
    <property type="match status" value="2"/>
</dbReference>
<accession>A0A2S9SPZ0</accession>
<dbReference type="Proteomes" id="UP000239065">
    <property type="component" value="Unassembled WGS sequence"/>
</dbReference>
<evidence type="ECO:0000313" key="4">
    <source>
        <dbReference type="Proteomes" id="UP000239065"/>
    </source>
</evidence>
<dbReference type="InterPro" id="IPR001296">
    <property type="entry name" value="Glyco_trans_1"/>
</dbReference>
<proteinExistence type="predicted"/>
<organism evidence="3 4">
    <name type="scientific">Aliarcobacter cryaerophilus</name>
    <dbReference type="NCBI Taxonomy" id="28198"/>
    <lineage>
        <taxon>Bacteria</taxon>
        <taxon>Pseudomonadati</taxon>
        <taxon>Campylobacterota</taxon>
        <taxon>Epsilonproteobacteria</taxon>
        <taxon>Campylobacterales</taxon>
        <taxon>Arcobacteraceae</taxon>
        <taxon>Aliarcobacter</taxon>
    </lineage>
</organism>
<dbReference type="PANTHER" id="PTHR46401:SF2">
    <property type="entry name" value="GLYCOSYLTRANSFERASE WBBK-RELATED"/>
    <property type="match status" value="1"/>
</dbReference>
<dbReference type="Pfam" id="PF00534">
    <property type="entry name" value="Glycos_transf_1"/>
    <property type="match status" value="1"/>
</dbReference>
<evidence type="ECO:0000256" key="1">
    <source>
        <dbReference type="ARBA" id="ARBA00022679"/>
    </source>
</evidence>
<comment type="caution">
    <text evidence="3">The sequence shown here is derived from an EMBL/GenBank/DDBJ whole genome shotgun (WGS) entry which is preliminary data.</text>
</comment>
<gene>
    <name evidence="3" type="ORF">CJ669_03230</name>
</gene>
<dbReference type="EMBL" id="NXGJ01000002">
    <property type="protein sequence ID" value="PRM88657.1"/>
    <property type="molecule type" value="Genomic_DNA"/>
</dbReference>
<evidence type="ECO:0000313" key="3">
    <source>
        <dbReference type="EMBL" id="PRM88657.1"/>
    </source>
</evidence>
<evidence type="ECO:0000259" key="2">
    <source>
        <dbReference type="Pfam" id="PF00534"/>
    </source>
</evidence>
<dbReference type="CDD" id="cd03809">
    <property type="entry name" value="GT4_MtfB-like"/>
    <property type="match status" value="1"/>
</dbReference>
<keyword evidence="1 3" id="KW-0808">Transferase</keyword>
<reference evidence="3 4" key="1">
    <citation type="submission" date="2017-09" db="EMBL/GenBank/DDBJ databases">
        <title>Reassesment of A. cryaerophilus.</title>
        <authorList>
            <person name="Perez-Cataluna A."/>
            <person name="Collado L."/>
            <person name="Salgado O."/>
            <person name="Lefinanco V."/>
            <person name="Figueras M.J."/>
        </authorList>
    </citation>
    <scope>NUCLEOTIDE SEQUENCE [LARGE SCALE GENOMIC DNA]</scope>
    <source>
        <strain evidence="3 4">LMG 9861</strain>
    </source>
</reference>
<dbReference type="PANTHER" id="PTHR46401">
    <property type="entry name" value="GLYCOSYLTRANSFERASE WBBK-RELATED"/>
    <property type="match status" value="1"/>
</dbReference>
<sequence>MKIIYDNIIFSLQKAGGISAYWSELLKRADEKNSTFYGKNSTNIFEDKTKATKKESFLPTKILRYLSFQKKLPKNSIFHSSYYRISKQKDIVNITTVYDFTYEYYITGLARLIHSWQKGNAIKKSDGIICISQNTKKDLQKFYPKIEESKIEVIYLSASEDFKPLQNKEELLQNDFKELRNKKYILYIGDKSSYKNFDMALLIIQNLKNYYLVIVGKDDLTLTQKSILKYSYFHYQDLSQTELNILYNNAFCLFYPSSYEGFGIPILEAMKSGCPVISTNLSSIPEISQNAAILVDEVKIQNFIKAVLSLENDSFKEELVQKGFLQAKKFSWDKCHSETLEFYKKILEKKQNENLNNIIL</sequence>
<dbReference type="GO" id="GO:0016757">
    <property type="term" value="F:glycosyltransferase activity"/>
    <property type="evidence" value="ECO:0007669"/>
    <property type="project" value="InterPro"/>
</dbReference>
<protein>
    <submittedName>
        <fullName evidence="3">Glycosyltransferase</fullName>
    </submittedName>
</protein>